<dbReference type="Pfam" id="PF00178">
    <property type="entry name" value="Ets"/>
    <property type="match status" value="1"/>
</dbReference>
<dbReference type="Gene3D" id="1.10.10.10">
    <property type="entry name" value="Winged helix-like DNA-binding domain superfamily/Winged helix DNA-binding domain"/>
    <property type="match status" value="1"/>
</dbReference>
<feature type="domain" description="ETS" evidence="4">
    <location>
        <begin position="134"/>
        <end position="194"/>
    </location>
</feature>
<evidence type="ECO:0000256" key="3">
    <source>
        <dbReference type="RuleBase" id="RU004019"/>
    </source>
</evidence>
<keyword evidence="3" id="KW-0539">Nucleus</keyword>
<keyword evidence="2 3" id="KW-0238">DNA-binding</keyword>
<name>G5C823_HETGA</name>
<dbReference type="InParanoid" id="G5C823"/>
<proteinExistence type="inferred from homology"/>
<evidence type="ECO:0000313" key="5">
    <source>
        <dbReference type="EMBL" id="EHB17684.1"/>
    </source>
</evidence>
<evidence type="ECO:0000313" key="6">
    <source>
        <dbReference type="Proteomes" id="UP000006813"/>
    </source>
</evidence>
<gene>
    <name evidence="5" type="ORF">GW7_12034</name>
</gene>
<comment type="subcellular location">
    <subcellularLocation>
        <location evidence="3">Nucleus</location>
    </subcellularLocation>
</comment>
<dbReference type="PROSITE" id="PS50061">
    <property type="entry name" value="ETS_DOMAIN_3"/>
    <property type="match status" value="1"/>
</dbReference>
<dbReference type="InterPro" id="IPR000418">
    <property type="entry name" value="Ets_dom"/>
</dbReference>
<dbReference type="InterPro" id="IPR036390">
    <property type="entry name" value="WH_DNA-bd_sf"/>
</dbReference>
<accession>G5C823</accession>
<dbReference type="SMART" id="SM00413">
    <property type="entry name" value="ETS"/>
    <property type="match status" value="1"/>
</dbReference>
<evidence type="ECO:0000256" key="1">
    <source>
        <dbReference type="ARBA" id="ARBA00005562"/>
    </source>
</evidence>
<dbReference type="GO" id="GO:0030154">
    <property type="term" value="P:cell differentiation"/>
    <property type="evidence" value="ECO:0007669"/>
    <property type="project" value="TreeGrafter"/>
</dbReference>
<dbReference type="GO" id="GO:0000981">
    <property type="term" value="F:DNA-binding transcription factor activity, RNA polymerase II-specific"/>
    <property type="evidence" value="ECO:0007669"/>
    <property type="project" value="TreeGrafter"/>
</dbReference>
<reference evidence="5 6" key="1">
    <citation type="journal article" date="2011" name="Nature">
        <title>Genome sequencing reveals insights into physiology and longevity of the naked mole rat.</title>
        <authorList>
            <person name="Kim E.B."/>
            <person name="Fang X."/>
            <person name="Fushan A.A."/>
            <person name="Huang Z."/>
            <person name="Lobanov A.V."/>
            <person name="Han L."/>
            <person name="Marino S.M."/>
            <person name="Sun X."/>
            <person name="Turanov A.A."/>
            <person name="Yang P."/>
            <person name="Yim S.H."/>
            <person name="Zhao X."/>
            <person name="Kasaikina M.V."/>
            <person name="Stoletzki N."/>
            <person name="Peng C."/>
            <person name="Polak P."/>
            <person name="Xiong Z."/>
            <person name="Kiezun A."/>
            <person name="Zhu Y."/>
            <person name="Chen Y."/>
            <person name="Kryukov G.V."/>
            <person name="Zhang Q."/>
            <person name="Peshkin L."/>
            <person name="Yang L."/>
            <person name="Bronson R.T."/>
            <person name="Buffenstein R."/>
            <person name="Wang B."/>
            <person name="Han C."/>
            <person name="Li Q."/>
            <person name="Chen L."/>
            <person name="Zhao W."/>
            <person name="Sunyaev S.R."/>
            <person name="Park T.J."/>
            <person name="Zhang G."/>
            <person name="Wang J."/>
            <person name="Gladyshev V.N."/>
        </authorList>
    </citation>
    <scope>NUCLEOTIDE SEQUENCE [LARGE SCALE GENOMIC DNA]</scope>
</reference>
<dbReference type="PANTHER" id="PTHR11849:SF13">
    <property type="entry name" value="ETS-RELATED TRANSCRIPTION FACTOR ELF-3"/>
    <property type="match status" value="1"/>
</dbReference>
<dbReference type="PANTHER" id="PTHR11849">
    <property type="entry name" value="ETS"/>
    <property type="match status" value="1"/>
</dbReference>
<dbReference type="GO" id="GO:0005634">
    <property type="term" value="C:nucleus"/>
    <property type="evidence" value="ECO:0007669"/>
    <property type="project" value="UniProtKB-SubCell"/>
</dbReference>
<dbReference type="InterPro" id="IPR036388">
    <property type="entry name" value="WH-like_DNA-bd_sf"/>
</dbReference>
<protein>
    <submittedName>
        <fullName evidence="5">ETS-related transcription factor Elf-3</fullName>
    </submittedName>
</protein>
<evidence type="ECO:0000256" key="2">
    <source>
        <dbReference type="ARBA" id="ARBA00023125"/>
    </source>
</evidence>
<dbReference type="STRING" id="10181.G5C823"/>
<dbReference type="SUPFAM" id="SSF46785">
    <property type="entry name" value="Winged helix' DNA-binding domain"/>
    <property type="match status" value="1"/>
</dbReference>
<organism evidence="5 6">
    <name type="scientific">Heterocephalus glaber</name>
    <name type="common">Naked mole rat</name>
    <dbReference type="NCBI Taxonomy" id="10181"/>
    <lineage>
        <taxon>Eukaryota</taxon>
        <taxon>Metazoa</taxon>
        <taxon>Chordata</taxon>
        <taxon>Craniata</taxon>
        <taxon>Vertebrata</taxon>
        <taxon>Euteleostomi</taxon>
        <taxon>Mammalia</taxon>
        <taxon>Eutheria</taxon>
        <taxon>Euarchontoglires</taxon>
        <taxon>Glires</taxon>
        <taxon>Rodentia</taxon>
        <taxon>Hystricomorpha</taxon>
        <taxon>Bathyergidae</taxon>
        <taxon>Heterocephalus</taxon>
    </lineage>
</organism>
<dbReference type="Proteomes" id="UP000006813">
    <property type="component" value="Unassembled WGS sequence"/>
</dbReference>
<dbReference type="GO" id="GO:0043565">
    <property type="term" value="F:sequence-specific DNA binding"/>
    <property type="evidence" value="ECO:0007669"/>
    <property type="project" value="InterPro"/>
</dbReference>
<comment type="similarity">
    <text evidence="1 3">Belongs to the ETS family.</text>
</comment>
<evidence type="ECO:0000259" key="4">
    <source>
        <dbReference type="PROSITE" id="PS50061"/>
    </source>
</evidence>
<sequence length="194" mass="22272">MDGATIYSCALEELSLVFWPLGNQLHAQLRDLTSRCSDELSWIIELLEKDSLVAFQEPLRLGKPLEVMEEAARPAPTTLPASHHWSPGPGCSEVSTTGTFPDYKKGGPKAWEAETEAERRVLEGKKSKHACRGTHLWEFIWVILIHLELHEGFIKWENRQEGNFKAMAQLWGQKKKNSNVTYKKLSWAVRYYYK</sequence>
<dbReference type="InterPro" id="IPR046328">
    <property type="entry name" value="ETS_fam"/>
</dbReference>
<dbReference type="EMBL" id="JH173783">
    <property type="protein sequence ID" value="EHB17684.1"/>
    <property type="molecule type" value="Genomic_DNA"/>
</dbReference>
<dbReference type="AlphaFoldDB" id="G5C823"/>